<protein>
    <submittedName>
        <fullName evidence="2">Uncharacterized protein</fullName>
    </submittedName>
</protein>
<keyword evidence="1" id="KW-0560">Oxidoreductase</keyword>
<reference evidence="2 3" key="1">
    <citation type="journal article" date="2018" name="BMC Genomics">
        <title>The genome of Naegleria lovaniensis, the basis for a comparative approach to unravel pathogenicity factors of the human pathogenic amoeba N. fowleri.</title>
        <authorList>
            <person name="Liechti N."/>
            <person name="Schurch N."/>
            <person name="Bruggmann R."/>
            <person name="Wittwer M."/>
        </authorList>
    </citation>
    <scope>NUCLEOTIDE SEQUENCE [LARGE SCALE GENOMIC DNA]</scope>
    <source>
        <strain evidence="2 3">ATCC 30569</strain>
    </source>
</reference>
<dbReference type="Pfam" id="PF14027">
    <property type="entry name" value="Questin_oxidase"/>
    <property type="match status" value="1"/>
</dbReference>
<proteinExistence type="predicted"/>
<evidence type="ECO:0000256" key="1">
    <source>
        <dbReference type="ARBA" id="ARBA00023002"/>
    </source>
</evidence>
<accession>A0AA88KTT0</accession>
<sequence>MSQDTSSSWFGSLASLLQNPYIKYGVLASGLAASYFGAKTASRVYNEYSEENEKKEKERKIRFILDKLREKYGTKSEDVFLDELLDTVNSIFYPTFGLSERVPDGLANHVPMVLSALYQFKHSDHVQKPPITLDVYLKNVEMSSQKLELLDTYLPQTDQAEILTNWERDKLQPLLSKINIGNIGSELGVSVSKLISTQLRQLFDSIFTGKPSTNRPDYLIYQRFMQHLILLHAIKIKCQSNSNDSTLIINTTTTSENSNVPTLTLSKHLSQEVFESILSDPIVLELFGGVSGGAFHPIIMLSYGVLQQFHTSTILTALGYAMYAYNSLAPNETVLREYVNSKEEDEAISKNQHFSMNQLLKNIEELYPEYFTERFRTESFKKANFLIHNLMNSLKDGLKPRHYAKICSFFYMNDQSRTTPSPRFTLKDFERMALDMYLKGPVKFDIGTLHCITGCFAVRLLLPYIHDSNIQEQILYYLWESFVCVYLLIGGSSQMRNELSLSGVKGDAVRDLYVPEWNEILPQLQDDFDEHDIKLLYTAYEEAKNYPEWEIDFRKSAAKRVGLLKVIESDPESKP</sequence>
<dbReference type="AlphaFoldDB" id="A0AA88KTT0"/>
<comment type="caution">
    <text evidence="2">The sequence shown here is derived from an EMBL/GenBank/DDBJ whole genome shotgun (WGS) entry which is preliminary data.</text>
</comment>
<evidence type="ECO:0000313" key="2">
    <source>
        <dbReference type="EMBL" id="KAG2388827.1"/>
    </source>
</evidence>
<dbReference type="RefSeq" id="XP_044552819.1">
    <property type="nucleotide sequence ID" value="XM_044692101.1"/>
</dbReference>
<evidence type="ECO:0000313" key="3">
    <source>
        <dbReference type="Proteomes" id="UP000816034"/>
    </source>
</evidence>
<gene>
    <name evidence="2" type="ORF">C9374_000266</name>
</gene>
<organism evidence="2 3">
    <name type="scientific">Naegleria lovaniensis</name>
    <name type="common">Amoeba</name>
    <dbReference type="NCBI Taxonomy" id="51637"/>
    <lineage>
        <taxon>Eukaryota</taxon>
        <taxon>Discoba</taxon>
        <taxon>Heterolobosea</taxon>
        <taxon>Tetramitia</taxon>
        <taxon>Eutetramitia</taxon>
        <taxon>Vahlkampfiidae</taxon>
        <taxon>Naegleria</taxon>
    </lineage>
</organism>
<dbReference type="InterPro" id="IPR025337">
    <property type="entry name" value="Questin_oxidase-like"/>
</dbReference>
<dbReference type="Proteomes" id="UP000816034">
    <property type="component" value="Unassembled WGS sequence"/>
</dbReference>
<name>A0AA88KTT0_NAELO</name>
<dbReference type="GeneID" id="68092728"/>
<keyword evidence="3" id="KW-1185">Reference proteome</keyword>
<dbReference type="GO" id="GO:0016491">
    <property type="term" value="F:oxidoreductase activity"/>
    <property type="evidence" value="ECO:0007669"/>
    <property type="project" value="UniProtKB-KW"/>
</dbReference>
<dbReference type="EMBL" id="PYSW02000009">
    <property type="protein sequence ID" value="KAG2388827.1"/>
    <property type="molecule type" value="Genomic_DNA"/>
</dbReference>